<gene>
    <name evidence="3" type="ORF">EV690_2245</name>
</gene>
<proteinExistence type="predicted"/>
<dbReference type="GO" id="GO:0071111">
    <property type="term" value="F:cyclic-guanylate-specific phosphodiesterase activity"/>
    <property type="evidence" value="ECO:0007669"/>
    <property type="project" value="InterPro"/>
</dbReference>
<accession>A0A4R1JM90</accession>
<evidence type="ECO:0000313" key="3">
    <source>
        <dbReference type="EMBL" id="TCK52137.1"/>
    </source>
</evidence>
<dbReference type="SUPFAM" id="SSF53850">
    <property type="entry name" value="Periplasmic binding protein-like II"/>
    <property type="match status" value="1"/>
</dbReference>
<dbReference type="InterPro" id="IPR029787">
    <property type="entry name" value="Nucleotide_cyclase"/>
</dbReference>
<evidence type="ECO:0000313" key="4">
    <source>
        <dbReference type="Proteomes" id="UP000295565"/>
    </source>
</evidence>
<dbReference type="InterPro" id="IPR035919">
    <property type="entry name" value="EAL_sf"/>
</dbReference>
<dbReference type="InterPro" id="IPR043128">
    <property type="entry name" value="Rev_trsase/Diguanyl_cyclase"/>
</dbReference>
<dbReference type="InterPro" id="IPR050706">
    <property type="entry name" value="Cyclic-di-GMP_PDE-like"/>
</dbReference>
<dbReference type="PROSITE" id="PS50883">
    <property type="entry name" value="EAL"/>
    <property type="match status" value="1"/>
</dbReference>
<dbReference type="Gene3D" id="3.20.20.450">
    <property type="entry name" value="EAL domain"/>
    <property type="match status" value="1"/>
</dbReference>
<evidence type="ECO:0000256" key="1">
    <source>
        <dbReference type="SAM" id="Phobius"/>
    </source>
</evidence>
<evidence type="ECO:0000259" key="2">
    <source>
        <dbReference type="PROSITE" id="PS50883"/>
    </source>
</evidence>
<dbReference type="Proteomes" id="UP000295565">
    <property type="component" value="Unassembled WGS sequence"/>
</dbReference>
<dbReference type="SMART" id="SM00052">
    <property type="entry name" value="EAL"/>
    <property type="match status" value="1"/>
</dbReference>
<name>A0A4R1JM90_9GAMM</name>
<dbReference type="SUPFAM" id="SSF141868">
    <property type="entry name" value="EAL domain-like"/>
    <property type="match status" value="1"/>
</dbReference>
<dbReference type="CDD" id="cd01948">
    <property type="entry name" value="EAL"/>
    <property type="match status" value="1"/>
</dbReference>
<keyword evidence="1" id="KW-0812">Transmembrane</keyword>
<comment type="caution">
    <text evidence="3">The sequence shown here is derived from an EMBL/GenBank/DDBJ whole genome shotgun (WGS) entry which is preliminary data.</text>
</comment>
<dbReference type="Pfam" id="PF00563">
    <property type="entry name" value="EAL"/>
    <property type="match status" value="1"/>
</dbReference>
<dbReference type="PANTHER" id="PTHR33121:SF70">
    <property type="entry name" value="SIGNALING PROTEIN YKOW"/>
    <property type="match status" value="1"/>
</dbReference>
<keyword evidence="1" id="KW-1133">Transmembrane helix</keyword>
<dbReference type="EMBL" id="SMGD01000013">
    <property type="protein sequence ID" value="TCK52137.1"/>
    <property type="molecule type" value="Genomic_DNA"/>
</dbReference>
<feature type="domain" description="EAL" evidence="2">
    <location>
        <begin position="430"/>
        <end position="685"/>
    </location>
</feature>
<reference evidence="3 4" key="1">
    <citation type="submission" date="2019-03" db="EMBL/GenBank/DDBJ databases">
        <title>Genomic Encyclopedia of Type Strains, Phase IV (KMG-IV): sequencing the most valuable type-strain genomes for metagenomic binning, comparative biology and taxonomic classification.</title>
        <authorList>
            <person name="Goeker M."/>
        </authorList>
    </citation>
    <scope>NUCLEOTIDE SEQUENCE [LARGE SCALE GENOMIC DNA]</scope>
    <source>
        <strain evidence="3 4">DSM 18577</strain>
    </source>
</reference>
<dbReference type="InterPro" id="IPR001633">
    <property type="entry name" value="EAL_dom"/>
</dbReference>
<dbReference type="Gene3D" id="3.30.70.270">
    <property type="match status" value="1"/>
</dbReference>
<organism evidence="3 4">
    <name type="scientific">Celerinatantimonas diazotrophica</name>
    <dbReference type="NCBI Taxonomy" id="412034"/>
    <lineage>
        <taxon>Bacteria</taxon>
        <taxon>Pseudomonadati</taxon>
        <taxon>Pseudomonadota</taxon>
        <taxon>Gammaproteobacteria</taxon>
        <taxon>Celerinatantimonadaceae</taxon>
        <taxon>Celerinatantimonas</taxon>
    </lineage>
</organism>
<dbReference type="Gene3D" id="3.40.190.10">
    <property type="entry name" value="Periplasmic binding protein-like II"/>
    <property type="match status" value="2"/>
</dbReference>
<keyword evidence="1" id="KW-0472">Membrane</keyword>
<dbReference type="AlphaFoldDB" id="A0A4R1JM90"/>
<protein>
    <submittedName>
        <fullName evidence="3">EAL domain-containing protein (Putative c-di-GMP-specific phosphodiesterase class I)</fullName>
    </submittedName>
</protein>
<keyword evidence="4" id="KW-1185">Reference proteome</keyword>
<sequence>MVGCLCGSYIPQATAQVVRIGFPSDSPVDYVRHQYVNGNLVNYIKKLLPSHKIRWISFNRSDDGVRALKQQHIDLWLTASGDNPQWIFSDDLFQEHWGLISLSGQPHPQSLKKLSGLKLAVEDRFFEQLSEQNVLGQTLIFSSWNGGVNLLEKHLVDGVLMPHHVFKKLLTYNANIQYDQLPLWQDYRLTALKYTPGAQWINQINRHISSDNFNLTTHQSSASSPWPLVGALLACILLLLGLCLSLFRYYRLRRQLSPFPLTGKDSLKGGHQLSCDITRWLQTERSFGIFMFEFSRQIELYESYGLETGQRLLHAYAYSCREQLKKRYPHSELYCWQDRYFVLLSGKTPHSYQQMAQQIAQTCRGWVNVDNLKLRLRSHVGWTVNHKSRRTSVNAEVLIGEAYLALRQAIVRQQRNCAYLDQQRLFSRARLALEAKLRQAIDSNELTLYVQPQFSLTIPSRLVGAEVLVRWITRDGQFISPAHFIPIAEQTGLIVRLDHWVCEHSVAMLAKYQSLLPEDFRLSVNFSAVSISRGLCEKLILDSIKRWRVPPRNLCIEITESAIMNSLVATRQSIARLRQQGFDIAIDDFGTGYSSMAYLKNLAVTHLKIDQIFTAGLENGMSDQQIVKAIAMVGKSFGHHILIEGVEQAKQATLATQLGCQFVQGFHFAKPMAWIDFVRQYLGEGHLIPALKSS</sequence>
<dbReference type="SUPFAM" id="SSF55073">
    <property type="entry name" value="Nucleotide cyclase"/>
    <property type="match status" value="1"/>
</dbReference>
<dbReference type="PANTHER" id="PTHR33121">
    <property type="entry name" value="CYCLIC DI-GMP PHOSPHODIESTERASE PDEF"/>
    <property type="match status" value="1"/>
</dbReference>
<feature type="transmembrane region" description="Helical" evidence="1">
    <location>
        <begin position="226"/>
        <end position="247"/>
    </location>
</feature>